<organism evidence="2 3">
    <name type="scientific">Ignelater luminosus</name>
    <name type="common">Cucubano</name>
    <name type="synonym">Pyrophorus luminosus</name>
    <dbReference type="NCBI Taxonomy" id="2038154"/>
    <lineage>
        <taxon>Eukaryota</taxon>
        <taxon>Metazoa</taxon>
        <taxon>Ecdysozoa</taxon>
        <taxon>Arthropoda</taxon>
        <taxon>Hexapoda</taxon>
        <taxon>Insecta</taxon>
        <taxon>Pterygota</taxon>
        <taxon>Neoptera</taxon>
        <taxon>Endopterygota</taxon>
        <taxon>Coleoptera</taxon>
        <taxon>Polyphaga</taxon>
        <taxon>Elateriformia</taxon>
        <taxon>Elateroidea</taxon>
        <taxon>Elateridae</taxon>
        <taxon>Agrypninae</taxon>
        <taxon>Pyrophorini</taxon>
        <taxon>Ignelater</taxon>
    </lineage>
</organism>
<gene>
    <name evidence="2" type="ORF">ILUMI_17707</name>
</gene>
<name>A0A8K0G797_IGNLU</name>
<dbReference type="EMBL" id="VTPC01077032">
    <property type="protein sequence ID" value="KAF2888466.1"/>
    <property type="molecule type" value="Genomic_DNA"/>
</dbReference>
<keyword evidence="3" id="KW-1185">Reference proteome</keyword>
<proteinExistence type="predicted"/>
<sequence>TLSVARNGLALVEILNETDDEINLSLTDSIKDVTEINAETDNLARRSSEGTLTGSEAEIEQNPRHSSGETLTADEGATIHSSHEEPIQQIPSSERALSTYDHQ</sequence>
<comment type="caution">
    <text evidence="2">The sequence shown here is derived from an EMBL/GenBank/DDBJ whole genome shotgun (WGS) entry which is preliminary data.</text>
</comment>
<protein>
    <submittedName>
        <fullName evidence="2">Uncharacterized protein</fullName>
    </submittedName>
</protein>
<evidence type="ECO:0000256" key="1">
    <source>
        <dbReference type="SAM" id="MobiDB-lite"/>
    </source>
</evidence>
<feature type="non-terminal residue" evidence="2">
    <location>
        <position position="1"/>
    </location>
</feature>
<reference evidence="2" key="1">
    <citation type="submission" date="2019-08" db="EMBL/GenBank/DDBJ databases">
        <title>The genome of the North American firefly Photinus pyralis.</title>
        <authorList>
            <consortium name="Photinus pyralis genome working group"/>
            <person name="Fallon T.R."/>
            <person name="Sander Lower S.E."/>
            <person name="Weng J.-K."/>
        </authorList>
    </citation>
    <scope>NUCLEOTIDE SEQUENCE</scope>
    <source>
        <strain evidence="2">TRF0915ILg1</strain>
        <tissue evidence="2">Whole body</tissue>
    </source>
</reference>
<feature type="region of interest" description="Disordered" evidence="1">
    <location>
        <begin position="41"/>
        <end position="103"/>
    </location>
</feature>
<accession>A0A8K0G797</accession>
<feature type="non-terminal residue" evidence="2">
    <location>
        <position position="103"/>
    </location>
</feature>
<evidence type="ECO:0000313" key="3">
    <source>
        <dbReference type="Proteomes" id="UP000801492"/>
    </source>
</evidence>
<dbReference type="AlphaFoldDB" id="A0A8K0G797"/>
<dbReference type="Proteomes" id="UP000801492">
    <property type="component" value="Unassembled WGS sequence"/>
</dbReference>
<evidence type="ECO:0000313" key="2">
    <source>
        <dbReference type="EMBL" id="KAF2888466.1"/>
    </source>
</evidence>